<sequence length="281" mass="29953">MAGPRISTRPKWVGDLGTLGVIGLLFGAIYLLPPDNSYEAIRETGRITACMPTLYPPLVTADPAEPGFDVELLGQLAQRLDLRLNILPNAAMAKDFNPRSWRVTRAQCQVLAGGIALTTPVLSYLDATAPYLSTGWAVVSPEPLTSLDGKTVGFYAGLSGLDRVALSRSLRQMGLRPRIVNSAEALQAGLADGTLDAGISEALVARQIAGANDWSVSWAPGTEERYPLGIGLWKGDLTLKRRLTAALDQLEADGTVDRLKDKYDIADIETVIGGGAAPELE</sequence>
<comment type="caution">
    <text evidence="4">The sequence shown here is derived from an EMBL/GenBank/DDBJ whole genome shotgun (WGS) entry which is preliminary data.</text>
</comment>
<dbReference type="AlphaFoldDB" id="A0A6M1SPT8"/>
<dbReference type="PANTHER" id="PTHR35936:SF19">
    <property type="entry name" value="AMINO-ACID-BINDING PROTEIN YXEM-RELATED"/>
    <property type="match status" value="1"/>
</dbReference>
<dbReference type="EMBL" id="JAALFG010000001">
    <property type="protein sequence ID" value="NGP17215.1"/>
    <property type="molecule type" value="Genomic_DNA"/>
</dbReference>
<dbReference type="SMART" id="SM00062">
    <property type="entry name" value="PBPb"/>
    <property type="match status" value="1"/>
</dbReference>
<dbReference type="InterPro" id="IPR001638">
    <property type="entry name" value="Solute-binding_3/MltF_N"/>
</dbReference>
<dbReference type="PANTHER" id="PTHR35936">
    <property type="entry name" value="MEMBRANE-BOUND LYTIC MUREIN TRANSGLYCOSYLASE F"/>
    <property type="match status" value="1"/>
</dbReference>
<keyword evidence="2" id="KW-0812">Transmembrane</keyword>
<keyword evidence="5" id="KW-1185">Reference proteome</keyword>
<gene>
    <name evidence="4" type="ORF">G5575_05550</name>
</gene>
<proteinExistence type="predicted"/>
<evidence type="ECO:0000313" key="5">
    <source>
        <dbReference type="Proteomes" id="UP000474802"/>
    </source>
</evidence>
<feature type="transmembrane region" description="Helical" evidence="2">
    <location>
        <begin position="12"/>
        <end position="32"/>
    </location>
</feature>
<dbReference type="Proteomes" id="UP000474802">
    <property type="component" value="Unassembled WGS sequence"/>
</dbReference>
<accession>A0A6M1SPT8</accession>
<evidence type="ECO:0000313" key="4">
    <source>
        <dbReference type="EMBL" id="NGP17215.1"/>
    </source>
</evidence>
<feature type="domain" description="Solute-binding protein family 3/N-terminal" evidence="3">
    <location>
        <begin position="46"/>
        <end position="267"/>
    </location>
</feature>
<organism evidence="4 5">
    <name type="scientific">Devosia aurantiaca</name>
    <dbReference type="NCBI Taxonomy" id="2714858"/>
    <lineage>
        <taxon>Bacteria</taxon>
        <taxon>Pseudomonadati</taxon>
        <taxon>Pseudomonadota</taxon>
        <taxon>Alphaproteobacteria</taxon>
        <taxon>Hyphomicrobiales</taxon>
        <taxon>Devosiaceae</taxon>
        <taxon>Devosia</taxon>
    </lineage>
</organism>
<evidence type="ECO:0000256" key="1">
    <source>
        <dbReference type="ARBA" id="ARBA00022729"/>
    </source>
</evidence>
<dbReference type="Gene3D" id="3.40.190.10">
    <property type="entry name" value="Periplasmic binding protein-like II"/>
    <property type="match status" value="2"/>
</dbReference>
<evidence type="ECO:0000259" key="3">
    <source>
        <dbReference type="SMART" id="SM00062"/>
    </source>
</evidence>
<reference evidence="4 5" key="2">
    <citation type="submission" date="2020-03" db="EMBL/GenBank/DDBJ databases">
        <title>Devosia chinhatensis sp. nov., isolated from a hexachlorocyclohexane (HCH) dump site in India.</title>
        <authorList>
            <person name="Kumar M."/>
            <person name="Lal R."/>
        </authorList>
    </citation>
    <scope>NUCLEOTIDE SEQUENCE [LARGE SCALE GENOMIC DNA]</scope>
    <source>
        <strain evidence="4 5">H239</strain>
    </source>
</reference>
<keyword evidence="2" id="KW-1133">Transmembrane helix</keyword>
<evidence type="ECO:0000256" key="2">
    <source>
        <dbReference type="SAM" id="Phobius"/>
    </source>
</evidence>
<dbReference type="Pfam" id="PF00497">
    <property type="entry name" value="SBP_bac_3"/>
    <property type="match status" value="1"/>
</dbReference>
<keyword evidence="1" id="KW-0732">Signal</keyword>
<keyword evidence="2" id="KW-0472">Membrane</keyword>
<name>A0A6M1SPT8_9HYPH</name>
<dbReference type="SUPFAM" id="SSF53850">
    <property type="entry name" value="Periplasmic binding protein-like II"/>
    <property type="match status" value="1"/>
</dbReference>
<reference evidence="4 5" key="1">
    <citation type="submission" date="2020-02" db="EMBL/GenBank/DDBJ databases">
        <authorList>
            <person name="Khan S.A."/>
            <person name="Jeon C.O."/>
            <person name="Chun B.H."/>
        </authorList>
    </citation>
    <scope>NUCLEOTIDE SEQUENCE [LARGE SCALE GENOMIC DNA]</scope>
    <source>
        <strain evidence="4 5">H239</strain>
    </source>
</reference>
<protein>
    <submittedName>
        <fullName evidence="4">Transporter substrate-binding domain-containing protein</fullName>
    </submittedName>
</protein>